<evidence type="ECO:0000313" key="2">
    <source>
        <dbReference type="EMBL" id="KAF5379186.1"/>
    </source>
</evidence>
<keyword evidence="3" id="KW-1185">Reference proteome</keyword>
<protein>
    <submittedName>
        <fullName evidence="2">Uncharacterized protein</fullName>
    </submittedName>
</protein>
<dbReference type="AlphaFoldDB" id="A0A8H5H912"/>
<sequence>MSTIIVEQRLPIIIQFISLIPAYTQYITSVTAIFIFWLCPSLAPQMPVREILSKPRRTVSIHSLKSTTSTLVDTASANDGASKVSGDFVGDFTTSPNKFTNPFSKLPSPMKMGKSPTLSLRPFARRMSMPARRLSEHITTALASPFQTPYTADHEEADSYFALQGQGRRHAHHCISVVELKEPEVKEAALVEVEVVKVERVDRLARVECWVAEQEACVVEAPVVAPTTPAASLKETKGWNCVTKKAKKVFLRSRRPTL</sequence>
<name>A0A8H5H912_9AGAR</name>
<keyword evidence="1" id="KW-1133">Transmembrane helix</keyword>
<reference evidence="2 3" key="1">
    <citation type="journal article" date="2020" name="ISME J.">
        <title>Uncovering the hidden diversity of litter-decomposition mechanisms in mushroom-forming fungi.</title>
        <authorList>
            <person name="Floudas D."/>
            <person name="Bentzer J."/>
            <person name="Ahren D."/>
            <person name="Johansson T."/>
            <person name="Persson P."/>
            <person name="Tunlid A."/>
        </authorList>
    </citation>
    <scope>NUCLEOTIDE SEQUENCE [LARGE SCALE GENOMIC DNA]</scope>
    <source>
        <strain evidence="2 3">CBS 661.87</strain>
    </source>
</reference>
<proteinExistence type="predicted"/>
<dbReference type="OrthoDB" id="3058457at2759"/>
<dbReference type="Proteomes" id="UP000565441">
    <property type="component" value="Unassembled WGS sequence"/>
</dbReference>
<evidence type="ECO:0000256" key="1">
    <source>
        <dbReference type="SAM" id="Phobius"/>
    </source>
</evidence>
<keyword evidence="1" id="KW-0472">Membrane</keyword>
<evidence type="ECO:0000313" key="3">
    <source>
        <dbReference type="Proteomes" id="UP000565441"/>
    </source>
</evidence>
<feature type="transmembrane region" description="Helical" evidence="1">
    <location>
        <begin position="12"/>
        <end position="38"/>
    </location>
</feature>
<keyword evidence="1" id="KW-0812">Transmembrane</keyword>
<accession>A0A8H5H912</accession>
<dbReference type="EMBL" id="JAACJP010000017">
    <property type="protein sequence ID" value="KAF5379186.1"/>
    <property type="molecule type" value="Genomic_DNA"/>
</dbReference>
<gene>
    <name evidence="2" type="ORF">D9615_005987</name>
</gene>
<comment type="caution">
    <text evidence="2">The sequence shown here is derived from an EMBL/GenBank/DDBJ whole genome shotgun (WGS) entry which is preliminary data.</text>
</comment>
<organism evidence="2 3">
    <name type="scientific">Tricholomella constricta</name>
    <dbReference type="NCBI Taxonomy" id="117010"/>
    <lineage>
        <taxon>Eukaryota</taxon>
        <taxon>Fungi</taxon>
        <taxon>Dikarya</taxon>
        <taxon>Basidiomycota</taxon>
        <taxon>Agaricomycotina</taxon>
        <taxon>Agaricomycetes</taxon>
        <taxon>Agaricomycetidae</taxon>
        <taxon>Agaricales</taxon>
        <taxon>Tricholomatineae</taxon>
        <taxon>Lyophyllaceae</taxon>
        <taxon>Tricholomella</taxon>
    </lineage>
</organism>